<protein>
    <submittedName>
        <fullName evidence="2">Uncharacterized protein</fullName>
    </submittedName>
</protein>
<reference evidence="2 3" key="1">
    <citation type="journal article" date="2024" name="Plant Biotechnol. J.">
        <title>Dendrobium thyrsiflorum genome and its molecular insights into genes involved in important horticultural traits.</title>
        <authorList>
            <person name="Chen B."/>
            <person name="Wang J.Y."/>
            <person name="Zheng P.J."/>
            <person name="Li K.L."/>
            <person name="Liang Y.M."/>
            <person name="Chen X.F."/>
            <person name="Zhang C."/>
            <person name="Zhao X."/>
            <person name="He X."/>
            <person name="Zhang G.Q."/>
            <person name="Liu Z.J."/>
            <person name="Xu Q."/>
        </authorList>
    </citation>
    <scope>NUCLEOTIDE SEQUENCE [LARGE SCALE GENOMIC DNA]</scope>
    <source>
        <strain evidence="2">GZMU011</strain>
    </source>
</reference>
<sequence>MINKLGSISVVHSNHSKNTLDLSLIYWPCHSHKTINKPLISHKRGPKQGREEARKQGSKKEKEEEKVEFSCHRTPLQSSPDFHLAATRRRNSVRLPIDAGLPPGC</sequence>
<dbReference type="Proteomes" id="UP001552299">
    <property type="component" value="Unassembled WGS sequence"/>
</dbReference>
<name>A0ABD0VNN8_DENTH</name>
<gene>
    <name evidence="2" type="ORF">M5K25_002613</name>
</gene>
<evidence type="ECO:0000313" key="3">
    <source>
        <dbReference type="Proteomes" id="UP001552299"/>
    </source>
</evidence>
<dbReference type="EMBL" id="JANQDX010000003">
    <property type="protein sequence ID" value="KAL0926388.1"/>
    <property type="molecule type" value="Genomic_DNA"/>
</dbReference>
<feature type="compositionally biased region" description="Basic residues" evidence="1">
    <location>
        <begin position="36"/>
        <end position="47"/>
    </location>
</feature>
<accession>A0ABD0VNN8</accession>
<organism evidence="2 3">
    <name type="scientific">Dendrobium thyrsiflorum</name>
    <name type="common">Pinecone-like raceme dendrobium</name>
    <name type="synonym">Orchid</name>
    <dbReference type="NCBI Taxonomy" id="117978"/>
    <lineage>
        <taxon>Eukaryota</taxon>
        <taxon>Viridiplantae</taxon>
        <taxon>Streptophyta</taxon>
        <taxon>Embryophyta</taxon>
        <taxon>Tracheophyta</taxon>
        <taxon>Spermatophyta</taxon>
        <taxon>Magnoliopsida</taxon>
        <taxon>Liliopsida</taxon>
        <taxon>Asparagales</taxon>
        <taxon>Orchidaceae</taxon>
        <taxon>Epidendroideae</taxon>
        <taxon>Malaxideae</taxon>
        <taxon>Dendrobiinae</taxon>
        <taxon>Dendrobium</taxon>
    </lineage>
</organism>
<comment type="caution">
    <text evidence="2">The sequence shown here is derived from an EMBL/GenBank/DDBJ whole genome shotgun (WGS) entry which is preliminary data.</text>
</comment>
<dbReference type="AlphaFoldDB" id="A0ABD0VNN8"/>
<feature type="region of interest" description="Disordered" evidence="1">
    <location>
        <begin position="36"/>
        <end position="81"/>
    </location>
</feature>
<evidence type="ECO:0000313" key="2">
    <source>
        <dbReference type="EMBL" id="KAL0926388.1"/>
    </source>
</evidence>
<evidence type="ECO:0000256" key="1">
    <source>
        <dbReference type="SAM" id="MobiDB-lite"/>
    </source>
</evidence>
<proteinExistence type="predicted"/>
<feature type="compositionally biased region" description="Basic and acidic residues" evidence="1">
    <location>
        <begin position="48"/>
        <end position="71"/>
    </location>
</feature>
<keyword evidence="3" id="KW-1185">Reference proteome</keyword>